<evidence type="ECO:0000313" key="1">
    <source>
        <dbReference type="EMBL" id="PAQ11033.1"/>
    </source>
</evidence>
<proteinExistence type="predicted"/>
<sequence length="79" mass="8842">MRDVRHTIGAMLDRAMHKGSHPFDVADWQASAVIMHPIPTMRRWDVEGVASKKFSSGADIRFIFVTDGSASHSVRLDHP</sequence>
<dbReference type="EMBL" id="NPKJ01000022">
    <property type="protein sequence ID" value="PAQ11033.1"/>
    <property type="molecule type" value="Genomic_DNA"/>
</dbReference>
<reference evidence="1 2" key="1">
    <citation type="submission" date="2017-08" db="EMBL/GenBank/DDBJ databases">
        <title>Mesorhizobium wenxinae sp. nov., a novel rhizobial species isolated from root nodules of chickpea (Cicer arietinum L.).</title>
        <authorList>
            <person name="Zhang J."/>
        </authorList>
    </citation>
    <scope>NUCLEOTIDE SEQUENCE [LARGE SCALE GENOMIC DNA]</scope>
    <source>
        <strain evidence="1 2">SDW018</strain>
    </source>
</reference>
<evidence type="ECO:0000313" key="2">
    <source>
        <dbReference type="Proteomes" id="UP000216442"/>
    </source>
</evidence>
<dbReference type="AlphaFoldDB" id="A0A271LSC8"/>
<comment type="caution">
    <text evidence="1">The sequence shown here is derived from an EMBL/GenBank/DDBJ whole genome shotgun (WGS) entry which is preliminary data.</text>
</comment>
<name>A0A271LSC8_9HYPH</name>
<gene>
    <name evidence="1" type="ORF">CIT26_07065</name>
</gene>
<organism evidence="1 2">
    <name type="scientific">Mesorhizobium temperatum</name>
    <dbReference type="NCBI Taxonomy" id="241416"/>
    <lineage>
        <taxon>Bacteria</taxon>
        <taxon>Pseudomonadati</taxon>
        <taxon>Pseudomonadota</taxon>
        <taxon>Alphaproteobacteria</taxon>
        <taxon>Hyphomicrobiales</taxon>
        <taxon>Phyllobacteriaceae</taxon>
        <taxon>Mesorhizobium</taxon>
    </lineage>
</organism>
<accession>A0A271LSC8</accession>
<dbReference type="Proteomes" id="UP000216442">
    <property type="component" value="Unassembled WGS sequence"/>
</dbReference>
<protein>
    <submittedName>
        <fullName evidence="1">Uncharacterized protein</fullName>
    </submittedName>
</protein>
<keyword evidence="2" id="KW-1185">Reference proteome</keyword>